<dbReference type="RefSeq" id="WP_153737123.1">
    <property type="nucleotide sequence ID" value="NZ_WJNG01000010.1"/>
</dbReference>
<dbReference type="EMBL" id="WJNG01000010">
    <property type="protein sequence ID" value="MRH43489.1"/>
    <property type="molecule type" value="Genomic_DNA"/>
</dbReference>
<dbReference type="Pfam" id="PF19483">
    <property type="entry name" value="DUF6019"/>
    <property type="match status" value="1"/>
</dbReference>
<feature type="compositionally biased region" description="Basic and acidic residues" evidence="1">
    <location>
        <begin position="41"/>
        <end position="50"/>
    </location>
</feature>
<sequence>MGVIFYIISLIILYFVIETAVRNGINRSKIGQFIEEQQEVQEHKQSREAKQTFLNNDLDD</sequence>
<dbReference type="OrthoDB" id="2439508at2"/>
<evidence type="ECO:0000256" key="1">
    <source>
        <dbReference type="SAM" id="MobiDB-lite"/>
    </source>
</evidence>
<dbReference type="Proteomes" id="UP000799092">
    <property type="component" value="Unassembled WGS sequence"/>
</dbReference>
<evidence type="ECO:0000313" key="4">
    <source>
        <dbReference type="Proteomes" id="UP000799092"/>
    </source>
</evidence>
<organism evidence="3 4">
    <name type="scientific">Aquibacillus halophilus</name>
    <dbReference type="NCBI Taxonomy" id="930132"/>
    <lineage>
        <taxon>Bacteria</taxon>
        <taxon>Bacillati</taxon>
        <taxon>Bacillota</taxon>
        <taxon>Bacilli</taxon>
        <taxon>Bacillales</taxon>
        <taxon>Bacillaceae</taxon>
        <taxon>Aquibacillus</taxon>
    </lineage>
</organism>
<feature type="transmembrane region" description="Helical" evidence="2">
    <location>
        <begin position="6"/>
        <end position="25"/>
    </location>
</feature>
<keyword evidence="4" id="KW-1185">Reference proteome</keyword>
<dbReference type="AlphaFoldDB" id="A0A6A8DI17"/>
<proteinExistence type="predicted"/>
<evidence type="ECO:0000256" key="2">
    <source>
        <dbReference type="SAM" id="Phobius"/>
    </source>
</evidence>
<dbReference type="InterPro" id="IPR046061">
    <property type="entry name" value="DUF6019"/>
</dbReference>
<keyword evidence="2" id="KW-1133">Transmembrane helix</keyword>
<name>A0A6A8DI17_9BACI</name>
<reference evidence="3" key="1">
    <citation type="submission" date="2019-11" db="EMBL/GenBank/DDBJ databases">
        <authorList>
            <person name="Li J."/>
        </authorList>
    </citation>
    <scope>NUCLEOTIDE SEQUENCE</scope>
    <source>
        <strain evidence="3">B6B</strain>
    </source>
</reference>
<accession>A0A6A8DI17</accession>
<comment type="caution">
    <text evidence="3">The sequence shown here is derived from an EMBL/GenBank/DDBJ whole genome shotgun (WGS) entry which is preliminary data.</text>
</comment>
<protein>
    <submittedName>
        <fullName evidence="3">Uncharacterized protein</fullName>
    </submittedName>
</protein>
<evidence type="ECO:0000313" key="3">
    <source>
        <dbReference type="EMBL" id="MRH43489.1"/>
    </source>
</evidence>
<keyword evidence="2" id="KW-0812">Transmembrane</keyword>
<feature type="region of interest" description="Disordered" evidence="1">
    <location>
        <begin position="41"/>
        <end position="60"/>
    </location>
</feature>
<gene>
    <name evidence="3" type="ORF">GH741_12450</name>
</gene>
<keyword evidence="2" id="KW-0472">Membrane</keyword>